<dbReference type="SUPFAM" id="SSF50037">
    <property type="entry name" value="C-terminal domain of transcriptional repressors"/>
    <property type="match status" value="1"/>
</dbReference>
<dbReference type="STRING" id="1238.AWJ11_02095"/>
<evidence type="ECO:0000259" key="2">
    <source>
        <dbReference type="SMART" id="SM00899"/>
    </source>
</evidence>
<organism evidence="4 6">
    <name type="scientific">Piscirickettsia salmonis</name>
    <dbReference type="NCBI Taxonomy" id="1238"/>
    <lineage>
        <taxon>Bacteria</taxon>
        <taxon>Pseudomonadati</taxon>
        <taxon>Pseudomonadota</taxon>
        <taxon>Gammaproteobacteria</taxon>
        <taxon>Thiotrichales</taxon>
        <taxon>Piscirickettsiaceae</taxon>
        <taxon>Piscirickettsia</taxon>
    </lineage>
</organism>
<dbReference type="SMART" id="SM00899">
    <property type="entry name" value="FeoA"/>
    <property type="match status" value="1"/>
</dbReference>
<dbReference type="EMBL" id="CP012508">
    <property type="protein sequence ID" value="ALB21603.1"/>
    <property type="molecule type" value="Genomic_DNA"/>
</dbReference>
<dbReference type="Gene3D" id="2.30.30.90">
    <property type="match status" value="1"/>
</dbReference>
<name>A0A095CMJ4_PISSA</name>
<accession>A0A095CMJ4</accession>
<keyword evidence="1" id="KW-0408">Iron</keyword>
<dbReference type="Proteomes" id="UP000029558">
    <property type="component" value="Chromosome"/>
</dbReference>
<dbReference type="PANTHER" id="PTHR42954">
    <property type="entry name" value="FE(2+) TRANSPORT PROTEIN A"/>
    <property type="match status" value="1"/>
</dbReference>
<feature type="domain" description="Ferrous iron transporter FeoA-like" evidence="2">
    <location>
        <begin position="1"/>
        <end position="75"/>
    </location>
</feature>
<protein>
    <submittedName>
        <fullName evidence="3 4">Ferrous iron transport protein A</fullName>
    </submittedName>
</protein>
<evidence type="ECO:0000313" key="6">
    <source>
        <dbReference type="Proteomes" id="UP000422232"/>
    </source>
</evidence>
<reference evidence="3" key="2">
    <citation type="submission" date="2015-08" db="EMBL/GenBank/DDBJ databases">
        <title>Complete genome sequence of Piscirickettsia salmonis strain PM32597B1.</title>
        <authorList>
            <person name="Bohle H."/>
            <person name="Henriquez P."/>
            <person name="Navas E."/>
            <person name="Grothusen H."/>
            <person name="Bustamante F."/>
            <person name="Bustos P."/>
            <person name="Bustos P."/>
            <person name="Mancilla M."/>
        </authorList>
    </citation>
    <scope>NUCLEOTIDE SEQUENCE</scope>
    <source>
        <strain evidence="3">PM32597B1</strain>
    </source>
</reference>
<reference evidence="3 5" key="1">
    <citation type="journal article" date="2014" name="Genome Announc.">
        <title>Comparative Genome Analysis of Two Isolates of the Fish Pathogen Piscirickettsia salmonis from Different Hosts Reveals Major Differences in Virulence-Associated Secretion Systems.</title>
        <authorList>
            <person name="Bohle H."/>
            <person name="Henriquez P."/>
            <person name="Grothusen H."/>
            <person name="Navas E."/>
            <person name="Sandoval A."/>
            <person name="Bustamante F."/>
            <person name="Bustos P."/>
            <person name="Mancilla M."/>
        </authorList>
    </citation>
    <scope>NUCLEOTIDE SEQUENCE [LARGE SCALE GENOMIC DNA]</scope>
    <source>
        <strain evidence="5">B1-32597</strain>
        <strain evidence="3">PM32597B1</strain>
    </source>
</reference>
<evidence type="ECO:0000313" key="5">
    <source>
        <dbReference type="Proteomes" id="UP000029558"/>
    </source>
</evidence>
<evidence type="ECO:0000313" key="4">
    <source>
        <dbReference type="EMBL" id="QGO04819.1"/>
    </source>
</evidence>
<dbReference type="InterPro" id="IPR007167">
    <property type="entry name" value="Fe-transptr_FeoA-like"/>
</dbReference>
<dbReference type="GO" id="GO:0046914">
    <property type="term" value="F:transition metal ion binding"/>
    <property type="evidence" value="ECO:0007669"/>
    <property type="project" value="InterPro"/>
</dbReference>
<keyword evidence="6" id="KW-1185">Reference proteome</keyword>
<dbReference type="Pfam" id="PF04023">
    <property type="entry name" value="FeoA"/>
    <property type="match status" value="1"/>
</dbReference>
<dbReference type="EMBL" id="CP038908">
    <property type="protein sequence ID" value="QGO04819.1"/>
    <property type="molecule type" value="Genomic_DNA"/>
</dbReference>
<dbReference type="GeneID" id="66739638"/>
<dbReference type="PANTHER" id="PTHR42954:SF2">
    <property type="entry name" value="FE(2+) TRANSPORT PROTEIN A"/>
    <property type="match status" value="1"/>
</dbReference>
<proteinExistence type="predicted"/>
<dbReference type="InterPro" id="IPR008988">
    <property type="entry name" value="Transcriptional_repressor_C"/>
</dbReference>
<reference evidence="4 6" key="3">
    <citation type="submission" date="2019-04" db="EMBL/GenBank/DDBJ databases">
        <title>Complete genome sequencing of Piscirickettsia salmonis strain Psal-009.</title>
        <authorList>
            <person name="Schober I."/>
            <person name="Bunk B."/>
            <person name="Sproer C."/>
            <person name="Carril G.P."/>
            <person name="Riedel T."/>
            <person name="Flores-Herrera P.A."/>
            <person name="Nourdin-Galindo G."/>
            <person name="Marshall S.H."/>
            <person name="Overmann J."/>
        </authorList>
    </citation>
    <scope>NUCLEOTIDE SEQUENCE [LARGE SCALE GENOMIC DNA]</scope>
    <source>
        <strain evidence="4 6">Psal-009</strain>
    </source>
</reference>
<evidence type="ECO:0000256" key="1">
    <source>
        <dbReference type="ARBA" id="ARBA00023004"/>
    </source>
</evidence>
<evidence type="ECO:0000313" key="3">
    <source>
        <dbReference type="EMBL" id="ALB21603.1"/>
    </source>
</evidence>
<dbReference type="Proteomes" id="UP000422232">
    <property type="component" value="Chromosome"/>
</dbReference>
<dbReference type="InterPro" id="IPR052713">
    <property type="entry name" value="FeoA"/>
</dbReference>
<dbReference type="InterPro" id="IPR038157">
    <property type="entry name" value="FeoA_core_dom"/>
</dbReference>
<gene>
    <name evidence="4" type="primary">feoA</name>
    <name evidence="3" type="ORF">KU39_419</name>
    <name evidence="4" type="ORF">Psal009_00693</name>
</gene>
<sequence>MNTSSLQAGTSYKVKKISKNIDKNYRHKLLSMGIMPGSTFRIERVAPLGDPLYIIVKDYALCIRRKELALLELESIL</sequence>
<dbReference type="RefSeq" id="WP_016210694.1">
    <property type="nucleotide sequence ID" value="NZ_CP012413.1"/>
</dbReference>
<dbReference type="OrthoDB" id="9811076at2"/>
<dbReference type="AlphaFoldDB" id="A0A095CMJ4"/>